<dbReference type="Pfam" id="PF07681">
    <property type="entry name" value="DoxX"/>
    <property type="match status" value="1"/>
</dbReference>
<protein>
    <submittedName>
        <fullName evidence="8">DoxX family protein</fullName>
    </submittedName>
</protein>
<dbReference type="PANTHER" id="PTHR33452:SF1">
    <property type="entry name" value="INNER MEMBRANE PROTEIN YPHA-RELATED"/>
    <property type="match status" value="1"/>
</dbReference>
<dbReference type="EMBL" id="VYQF01000003">
    <property type="protein sequence ID" value="KAA9038620.1"/>
    <property type="molecule type" value="Genomic_DNA"/>
</dbReference>
<evidence type="ECO:0000313" key="8">
    <source>
        <dbReference type="EMBL" id="KAA9038620.1"/>
    </source>
</evidence>
<dbReference type="InterPro" id="IPR032808">
    <property type="entry name" value="DoxX"/>
</dbReference>
<evidence type="ECO:0000256" key="1">
    <source>
        <dbReference type="ARBA" id="ARBA00004651"/>
    </source>
</evidence>
<comment type="caution">
    <text evidence="8">The sequence shown here is derived from an EMBL/GenBank/DDBJ whole genome shotgun (WGS) entry which is preliminary data.</text>
</comment>
<dbReference type="RefSeq" id="WP_150415341.1">
    <property type="nucleotide sequence ID" value="NZ_VYQF01000003.1"/>
</dbReference>
<feature type="transmembrane region" description="Helical" evidence="7">
    <location>
        <begin position="12"/>
        <end position="34"/>
    </location>
</feature>
<keyword evidence="5 7" id="KW-1133">Transmembrane helix</keyword>
<dbReference type="InterPro" id="IPR051907">
    <property type="entry name" value="DoxX-like_oxidoreductase"/>
</dbReference>
<feature type="transmembrane region" description="Helical" evidence="7">
    <location>
        <begin position="72"/>
        <end position="97"/>
    </location>
</feature>
<comment type="subcellular location">
    <subcellularLocation>
        <location evidence="1">Cell membrane</location>
        <topology evidence="1">Multi-pass membrane protein</topology>
    </subcellularLocation>
</comment>
<proteinExistence type="inferred from homology"/>
<name>A0A5J5IHN5_9BACT</name>
<feature type="transmembrane region" description="Helical" evidence="7">
    <location>
        <begin position="46"/>
        <end position="65"/>
    </location>
</feature>
<evidence type="ECO:0000256" key="7">
    <source>
        <dbReference type="SAM" id="Phobius"/>
    </source>
</evidence>
<feature type="transmembrane region" description="Helical" evidence="7">
    <location>
        <begin position="109"/>
        <end position="129"/>
    </location>
</feature>
<accession>A0A5J5IHN5</accession>
<dbReference type="GO" id="GO:0005886">
    <property type="term" value="C:plasma membrane"/>
    <property type="evidence" value="ECO:0007669"/>
    <property type="project" value="UniProtKB-SubCell"/>
</dbReference>
<evidence type="ECO:0000256" key="6">
    <source>
        <dbReference type="ARBA" id="ARBA00023136"/>
    </source>
</evidence>
<dbReference type="AlphaFoldDB" id="A0A5J5IHN5"/>
<evidence type="ECO:0000256" key="4">
    <source>
        <dbReference type="ARBA" id="ARBA00022692"/>
    </source>
</evidence>
<evidence type="ECO:0000256" key="2">
    <source>
        <dbReference type="ARBA" id="ARBA00006679"/>
    </source>
</evidence>
<comment type="similarity">
    <text evidence="2">Belongs to the DoxX family.</text>
</comment>
<dbReference type="Proteomes" id="UP000326903">
    <property type="component" value="Unassembled WGS sequence"/>
</dbReference>
<dbReference type="PANTHER" id="PTHR33452">
    <property type="entry name" value="OXIDOREDUCTASE CATD-RELATED"/>
    <property type="match status" value="1"/>
</dbReference>
<evidence type="ECO:0000256" key="3">
    <source>
        <dbReference type="ARBA" id="ARBA00022475"/>
    </source>
</evidence>
<keyword evidence="4 7" id="KW-0812">Transmembrane</keyword>
<organism evidence="8 9">
    <name type="scientific">Ginsengibacter hankyongi</name>
    <dbReference type="NCBI Taxonomy" id="2607284"/>
    <lineage>
        <taxon>Bacteria</taxon>
        <taxon>Pseudomonadati</taxon>
        <taxon>Bacteroidota</taxon>
        <taxon>Chitinophagia</taxon>
        <taxon>Chitinophagales</taxon>
        <taxon>Chitinophagaceae</taxon>
        <taxon>Ginsengibacter</taxon>
    </lineage>
</organism>
<gene>
    <name evidence="8" type="ORF">FW778_13790</name>
</gene>
<evidence type="ECO:0000313" key="9">
    <source>
        <dbReference type="Proteomes" id="UP000326903"/>
    </source>
</evidence>
<keyword evidence="3" id="KW-1003">Cell membrane</keyword>
<reference evidence="8 9" key="1">
    <citation type="submission" date="2019-09" db="EMBL/GenBank/DDBJ databases">
        <title>Draft genome sequence of Ginsengibacter sp. BR5-29.</title>
        <authorList>
            <person name="Im W.-T."/>
        </authorList>
    </citation>
    <scope>NUCLEOTIDE SEQUENCE [LARGE SCALE GENOMIC DNA]</scope>
    <source>
        <strain evidence="8 9">BR5-29</strain>
    </source>
</reference>
<keyword evidence="9" id="KW-1185">Reference proteome</keyword>
<sequence length="135" mass="14504">MKRILSTKYSAGAFNFSMLILRLGLGVLMLSHGYGKLVHFHGMKGSFINFLGLGSTLSLSLDIFAEFFCSIFLILGLFTRLAVIPIMIAMSVALIKVHHGDIFGAGERAAIYLACSIAILFCGPGKISVDGMIGK</sequence>
<keyword evidence="6 7" id="KW-0472">Membrane</keyword>
<evidence type="ECO:0000256" key="5">
    <source>
        <dbReference type="ARBA" id="ARBA00022989"/>
    </source>
</evidence>